<evidence type="ECO:0000256" key="1">
    <source>
        <dbReference type="ARBA" id="ARBA00004953"/>
    </source>
</evidence>
<dbReference type="SUPFAM" id="SSF53790">
    <property type="entry name" value="Tetrapyrrole methylase"/>
    <property type="match status" value="1"/>
</dbReference>
<dbReference type="Pfam" id="PF00590">
    <property type="entry name" value="TP_methylase"/>
    <property type="match status" value="1"/>
</dbReference>
<dbReference type="Gene3D" id="3.40.1010.10">
    <property type="entry name" value="Cobalt-precorrin-4 Transmethylase, Domain 1"/>
    <property type="match status" value="1"/>
</dbReference>
<dbReference type="Gene3D" id="3.40.50.150">
    <property type="entry name" value="Vaccinia Virus protein VP39"/>
    <property type="match status" value="1"/>
</dbReference>
<dbReference type="InterPro" id="IPR014777">
    <property type="entry name" value="4pyrrole_Mease_sub1"/>
</dbReference>
<proteinExistence type="predicted"/>
<keyword evidence="5" id="KW-0949">S-adenosyl-L-methionine</keyword>
<dbReference type="InterPro" id="IPR014008">
    <property type="entry name" value="Cbl_synth_MTase_CbiT"/>
</dbReference>
<dbReference type="RefSeq" id="WP_317386903.1">
    <property type="nucleotide sequence ID" value="NZ_CP136704.1"/>
</dbReference>
<dbReference type="InterPro" id="IPR029063">
    <property type="entry name" value="SAM-dependent_MTases_sf"/>
</dbReference>
<evidence type="ECO:0000256" key="3">
    <source>
        <dbReference type="ARBA" id="ARBA00022603"/>
    </source>
</evidence>
<gene>
    <name evidence="7" type="primary">cbiE</name>
    <name evidence="7" type="ORF">R1T40_10655</name>
</gene>
<keyword evidence="2" id="KW-0169">Cobalamin biosynthesis</keyword>
<dbReference type="Proteomes" id="UP001302666">
    <property type="component" value="Chromosome"/>
</dbReference>
<keyword evidence="3" id="KW-0489">Methyltransferase</keyword>
<dbReference type="PANTHER" id="PTHR43182">
    <property type="entry name" value="COBALT-PRECORRIN-6B C(15)-METHYLTRANSFERASE (DECARBOXYLATING)"/>
    <property type="match status" value="1"/>
</dbReference>
<keyword evidence="4" id="KW-0808">Transferase</keyword>
<evidence type="ECO:0000313" key="7">
    <source>
        <dbReference type="EMBL" id="WOI35156.1"/>
    </source>
</evidence>
<dbReference type="InterPro" id="IPR000878">
    <property type="entry name" value="4pyrrol_Mease"/>
</dbReference>
<dbReference type="NCBIfam" id="TIGR02469">
    <property type="entry name" value="CbiT"/>
    <property type="match status" value="1"/>
</dbReference>
<name>A0ABZ0HL09_TRISK</name>
<evidence type="ECO:0000313" key="8">
    <source>
        <dbReference type="Proteomes" id="UP001302666"/>
    </source>
</evidence>
<dbReference type="PANTHER" id="PTHR43182:SF1">
    <property type="entry name" value="COBALT-PRECORRIN-7 C(5)-METHYLTRANSFERASE"/>
    <property type="match status" value="1"/>
</dbReference>
<dbReference type="InterPro" id="IPR050714">
    <property type="entry name" value="Cobalamin_biosynth_MTase"/>
</dbReference>
<dbReference type="NCBIfam" id="TIGR02467">
    <property type="entry name" value="CbiE"/>
    <property type="match status" value="1"/>
</dbReference>
<dbReference type="InterPro" id="IPR006365">
    <property type="entry name" value="Cbl_synth_CobL"/>
</dbReference>
<dbReference type="PIRSF" id="PIRSF036428">
    <property type="entry name" value="CobL"/>
    <property type="match status" value="1"/>
</dbReference>
<evidence type="ECO:0000256" key="4">
    <source>
        <dbReference type="ARBA" id="ARBA00022679"/>
    </source>
</evidence>
<evidence type="ECO:0000256" key="5">
    <source>
        <dbReference type="ARBA" id="ARBA00022691"/>
    </source>
</evidence>
<dbReference type="CDD" id="cd11644">
    <property type="entry name" value="Precorrin-6Y-MT"/>
    <property type="match status" value="1"/>
</dbReference>
<organism evidence="7 8">
    <name type="scientific">Tritonibacter scottomollicae</name>
    <name type="common">Epibacterium scottomollicae</name>
    <dbReference type="NCBI Taxonomy" id="483013"/>
    <lineage>
        <taxon>Bacteria</taxon>
        <taxon>Pseudomonadati</taxon>
        <taxon>Pseudomonadota</taxon>
        <taxon>Alphaproteobacteria</taxon>
        <taxon>Rhodobacterales</taxon>
        <taxon>Paracoccaceae</taxon>
        <taxon>Tritonibacter</taxon>
    </lineage>
</organism>
<dbReference type="SUPFAM" id="SSF53335">
    <property type="entry name" value="S-adenosyl-L-methionine-dependent methyltransferases"/>
    <property type="match status" value="1"/>
</dbReference>
<feature type="domain" description="Tetrapyrrole methylase" evidence="6">
    <location>
        <begin position="14"/>
        <end position="196"/>
    </location>
</feature>
<comment type="pathway">
    <text evidence="1">Cofactor biosynthesis; adenosylcobalamin biosynthesis.</text>
</comment>
<protein>
    <submittedName>
        <fullName evidence="7">Precorrin-6y C5,15-methyltransferase (Decarboxylating) subunit CbiE</fullName>
    </submittedName>
</protein>
<keyword evidence="8" id="KW-1185">Reference proteome</keyword>
<dbReference type="InterPro" id="IPR035996">
    <property type="entry name" value="4pyrrol_Methylase_sf"/>
</dbReference>
<reference evidence="7 8" key="1">
    <citation type="submission" date="2023-10" db="EMBL/GenBank/DDBJ databases">
        <title>Eight complete genome sequences of bacteria isolated from laboratory stock of Giant Kelp gametophytes.</title>
        <authorList>
            <person name="Tolentino B."/>
            <person name="Nuzhdin S."/>
        </authorList>
    </citation>
    <scope>NUCLEOTIDE SEQUENCE [LARGE SCALE GENOMIC DNA]</scope>
    <source>
        <strain evidence="7 8">LC.270.F.C4</strain>
    </source>
</reference>
<evidence type="ECO:0000259" key="6">
    <source>
        <dbReference type="Pfam" id="PF00590"/>
    </source>
</evidence>
<evidence type="ECO:0000256" key="2">
    <source>
        <dbReference type="ARBA" id="ARBA00022573"/>
    </source>
</evidence>
<accession>A0ABZ0HL09</accession>
<dbReference type="InterPro" id="IPR012818">
    <property type="entry name" value="CbiE"/>
</dbReference>
<sequence>MSDPLTKGAARPWLTLIGLGENGLDGLTDASRSALAAAEIIIGGPRHLDLVDAGARGQCWPVPFSTAPVLASRGRATVVLASGDPFWHGAGGSLLRDLSREEWTSHPVPSCFALAANALGWRLEDTLCLGLHAAPFARLRPILARGARILCTLRDGAAAAELAGYLCDIGFADSRLTVLERLGGPKERRRETTAGAFDLGDVDAPVVAAIEAVGQGLPQAAGLPDDLFASDGQITKRPIRALTLSALAPRADEHLWDIGGGSGSVSVEWCLAARGASATTFEARADRLVNIRRNADGFGLAHRLTAIEGRAPEVLQGQPLPDCVFIGGGGTQALLDHLWQILPQGTRIVANGVTLETESLLMQAQAQWGGHLLKAEIAEAAPLGSMRGWERARPVIQWSVTR</sequence>
<dbReference type="EMBL" id="CP136704">
    <property type="protein sequence ID" value="WOI35156.1"/>
    <property type="molecule type" value="Genomic_DNA"/>
</dbReference>